<evidence type="ECO:0000313" key="1">
    <source>
        <dbReference type="EMBL" id="KXA12879.1"/>
    </source>
</evidence>
<protein>
    <submittedName>
        <fullName evidence="1">Uncharacterized protein</fullName>
    </submittedName>
</protein>
<keyword evidence="2" id="KW-1185">Reference proteome</keyword>
<name>A0A133N9A0_9FUSO</name>
<reference evidence="2" key="1">
    <citation type="submission" date="2016-01" db="EMBL/GenBank/DDBJ databases">
        <authorList>
            <person name="Mitreva M."/>
            <person name="Pepin K.H."/>
            <person name="Mihindukulasuriya K.A."/>
            <person name="Fulton R."/>
            <person name="Fronick C."/>
            <person name="O'Laughlin M."/>
            <person name="Miner T."/>
            <person name="Herter B."/>
            <person name="Rosa B.A."/>
            <person name="Cordes M."/>
            <person name="Tomlinson C."/>
            <person name="Wollam A."/>
            <person name="Palsikar V.B."/>
            <person name="Mardis E.R."/>
            <person name="Wilson R.K."/>
        </authorList>
    </citation>
    <scope>NUCLEOTIDE SEQUENCE [LARGE SCALE GENOMIC DNA]</scope>
    <source>
        <strain evidence="2">CMW8396</strain>
    </source>
</reference>
<evidence type="ECO:0000313" key="2">
    <source>
        <dbReference type="Proteomes" id="UP000070617"/>
    </source>
</evidence>
<accession>A0A133N9A0</accession>
<organism evidence="1 2">
    <name type="scientific">Fusobacterium equinum</name>
    <dbReference type="NCBI Taxonomy" id="134605"/>
    <lineage>
        <taxon>Bacteria</taxon>
        <taxon>Fusobacteriati</taxon>
        <taxon>Fusobacteriota</taxon>
        <taxon>Fusobacteriia</taxon>
        <taxon>Fusobacteriales</taxon>
        <taxon>Fusobacteriaceae</taxon>
        <taxon>Fusobacterium</taxon>
    </lineage>
</organism>
<dbReference type="EMBL" id="LRPX01000089">
    <property type="protein sequence ID" value="KXA12879.1"/>
    <property type="molecule type" value="Genomic_DNA"/>
</dbReference>
<sequence length="67" mass="7939">MFGSLFEWAWKSLFLFFGSGFNTAHFRSICTKNIFLNTDKKNEKIKEIKKSLHRLRLHSDEFGTILL</sequence>
<gene>
    <name evidence="1" type="ORF">HMPREF3206_01662</name>
</gene>
<comment type="caution">
    <text evidence="1">The sequence shown here is derived from an EMBL/GenBank/DDBJ whole genome shotgun (WGS) entry which is preliminary data.</text>
</comment>
<proteinExistence type="predicted"/>
<dbReference type="AlphaFoldDB" id="A0A133N9A0"/>
<dbReference type="PATRIC" id="fig|134605.3.peg.1641"/>
<dbReference type="Proteomes" id="UP000070617">
    <property type="component" value="Unassembled WGS sequence"/>
</dbReference>